<reference evidence="1 2" key="1">
    <citation type="submission" date="2020-04" db="EMBL/GenBank/DDBJ databases">
        <title>Perkinsus olseni comparative genomics.</title>
        <authorList>
            <person name="Bogema D.R."/>
        </authorList>
    </citation>
    <scope>NUCLEOTIDE SEQUENCE [LARGE SCALE GENOMIC DNA]</scope>
    <source>
        <strain evidence="1">ATCC PRA-205</strain>
    </source>
</reference>
<sequence length="114" mass="12677">VVGNEAADVVARLFSRSPRPDHLSTLKLGPLPELPSRWSERLPHLAAGRFGLSLGPSQFARITRTIIDWKMSDRRRATCALACLPGVDTSIRLRIWGTHYPGGVDPDWQTALDY</sequence>
<comment type="caution">
    <text evidence="1">The sequence shown here is derived from an EMBL/GenBank/DDBJ whole genome shotgun (WGS) entry which is preliminary data.</text>
</comment>
<organism evidence="1 2">
    <name type="scientific">Perkinsus olseni</name>
    <name type="common">Perkinsus atlanticus</name>
    <dbReference type="NCBI Taxonomy" id="32597"/>
    <lineage>
        <taxon>Eukaryota</taxon>
        <taxon>Sar</taxon>
        <taxon>Alveolata</taxon>
        <taxon>Perkinsozoa</taxon>
        <taxon>Perkinsea</taxon>
        <taxon>Perkinsida</taxon>
        <taxon>Perkinsidae</taxon>
        <taxon>Perkinsus</taxon>
    </lineage>
</organism>
<accession>A0A7J6QIX8</accession>
<dbReference type="AlphaFoldDB" id="A0A7J6QIX8"/>
<name>A0A7J6QIX8_PEROL</name>
<feature type="non-terminal residue" evidence="1">
    <location>
        <position position="1"/>
    </location>
</feature>
<evidence type="ECO:0000313" key="2">
    <source>
        <dbReference type="Proteomes" id="UP000574390"/>
    </source>
</evidence>
<protein>
    <submittedName>
        <fullName evidence="1">Uncharacterized protein</fullName>
    </submittedName>
</protein>
<gene>
    <name evidence="1" type="ORF">FOZ62_019248</name>
</gene>
<proteinExistence type="predicted"/>
<feature type="non-terminal residue" evidence="1">
    <location>
        <position position="114"/>
    </location>
</feature>
<dbReference type="Proteomes" id="UP000574390">
    <property type="component" value="Unassembled WGS sequence"/>
</dbReference>
<evidence type="ECO:0000313" key="1">
    <source>
        <dbReference type="EMBL" id="KAF4708188.1"/>
    </source>
</evidence>
<dbReference type="EMBL" id="JABANM010029323">
    <property type="protein sequence ID" value="KAF4708188.1"/>
    <property type="molecule type" value="Genomic_DNA"/>
</dbReference>